<dbReference type="AlphaFoldDB" id="A0A160NZ05"/>
<gene>
    <name evidence="2" type="ORF">SLA_2187</name>
</gene>
<reference evidence="2 3" key="1">
    <citation type="journal article" date="2016" name="Genome Announc.">
        <title>Complete Genome Sequence of Thiostrepton-Producing Streptomyces laurentii ATCC 31255.</title>
        <authorList>
            <person name="Doi K."/>
            <person name="Fujino Y."/>
            <person name="Nagayoshi Y."/>
            <person name="Ohshima T."/>
            <person name="Ogata S."/>
        </authorList>
    </citation>
    <scope>NUCLEOTIDE SEQUENCE [LARGE SCALE GENOMIC DNA]</scope>
    <source>
        <strain evidence="2 3">ATCC 31255</strain>
    </source>
</reference>
<evidence type="ECO:0000313" key="2">
    <source>
        <dbReference type="EMBL" id="BAU83120.1"/>
    </source>
</evidence>
<feature type="region of interest" description="Disordered" evidence="1">
    <location>
        <begin position="718"/>
        <end position="744"/>
    </location>
</feature>
<evidence type="ECO:0000256" key="1">
    <source>
        <dbReference type="SAM" id="MobiDB-lite"/>
    </source>
</evidence>
<feature type="compositionally biased region" description="Pro residues" evidence="1">
    <location>
        <begin position="732"/>
        <end position="744"/>
    </location>
</feature>
<dbReference type="KEGG" id="slau:SLA_2187"/>
<dbReference type="Proteomes" id="UP000217676">
    <property type="component" value="Chromosome"/>
</dbReference>
<sequence>MRQGSTSLNAALGAGERSAAHTLRLGGRDMSEQVESWSLDRAYSTDLPEAVRAFAGPASAQLDVTITGTGNESAPALYGPWASRITGDVARPGQSVVHGWGVNGEALDTFRGTVRSRSAESGSDTVSLSALDGADRLRQPALLPRPNLGIANVQPWSVEYTWLTSCTWITDYLLRRAGIHTCPPPRSSAVFYASLHGGVVPDIGYLEETSGLWNYWSRTGAPFEIAMEGTFLTAEAKYWPATATVNRTTDGLWIEGWAGNSGGDPNKEKSVRYTLAYRTESSYRYITLHADFQSGVFTASHGASIDPLDNQRVYWGAVSGEGTYHFGWWLRWSSTGVPTITPTVTRNGTEFWSGADQALSTSTSPPGQLSRIYLRLSNIRAEALQISQLTVKPATDAERTLAGTWVKGAHLGAPEFPMLAFPKVSGDAWSVIQAMAKSTLATAEFDRDGYFRWRSHTRWSTVPKKADVTVSSTREIGSLTVTDEIDACRNEIAVRWEEWAGFDYELMRISDTPANAISIAAGGTLTRKMPIGDDQYDPQVPWVGSDATGYGNLIVSTSFFSPSSLVFGAAEHSLQRDGGTVYLMIRNRSANPIFYHGFNAAAVRASPDTKAPVAALTTARDRASQLDYGVQSYEHDGTPWIQHQPSAAKIASALVAAAADPAPGLQNLEILADPRIELGDVVRVVDTSGAELDTLAWVVGIRTEGSGTNVRQTLILRGAQSPDSPMDYELTPDPPVRPGAPPPA</sequence>
<protein>
    <submittedName>
        <fullName evidence="2">Uncharacterized protein</fullName>
    </submittedName>
</protein>
<organism evidence="2 3">
    <name type="scientific">Streptomyces laurentii</name>
    <dbReference type="NCBI Taxonomy" id="39478"/>
    <lineage>
        <taxon>Bacteria</taxon>
        <taxon>Bacillati</taxon>
        <taxon>Actinomycetota</taxon>
        <taxon>Actinomycetes</taxon>
        <taxon>Kitasatosporales</taxon>
        <taxon>Streptomycetaceae</taxon>
        <taxon>Streptomyces</taxon>
    </lineage>
</organism>
<keyword evidence="3" id="KW-1185">Reference proteome</keyword>
<dbReference type="EMBL" id="AP017424">
    <property type="protein sequence ID" value="BAU83120.1"/>
    <property type="molecule type" value="Genomic_DNA"/>
</dbReference>
<name>A0A160NZ05_STRLU</name>
<evidence type="ECO:0000313" key="3">
    <source>
        <dbReference type="Proteomes" id="UP000217676"/>
    </source>
</evidence>
<proteinExistence type="predicted"/>
<accession>A0A160NZ05</accession>